<dbReference type="Proteomes" id="UP001500713">
    <property type="component" value="Unassembled WGS sequence"/>
</dbReference>
<evidence type="ECO:0000313" key="2">
    <source>
        <dbReference type="EMBL" id="GAA0475548.1"/>
    </source>
</evidence>
<gene>
    <name evidence="2" type="ORF">GCM10009096_16550</name>
</gene>
<sequence length="91" mass="10318">MVRGTNYFNRGLKFLHNGDFKKAAKQFDRASAQQPASGYNRYMAGSSYYLAGNFDRAKARLEKALATDGEYALSQKQQLIARNMLKQMAEQ</sequence>
<evidence type="ECO:0008006" key="4">
    <source>
        <dbReference type="Google" id="ProtNLM"/>
    </source>
</evidence>
<feature type="repeat" description="TPR" evidence="1">
    <location>
        <begin position="4"/>
        <end position="37"/>
    </location>
</feature>
<evidence type="ECO:0000313" key="3">
    <source>
        <dbReference type="Proteomes" id="UP001500713"/>
    </source>
</evidence>
<dbReference type="PROSITE" id="PS50005">
    <property type="entry name" value="TPR"/>
    <property type="match status" value="1"/>
</dbReference>
<reference evidence="2 3" key="1">
    <citation type="journal article" date="2019" name="Int. J. Syst. Evol. Microbiol.">
        <title>The Global Catalogue of Microorganisms (GCM) 10K type strain sequencing project: providing services to taxonomists for standard genome sequencing and annotation.</title>
        <authorList>
            <consortium name="The Broad Institute Genomics Platform"/>
            <consortium name="The Broad Institute Genome Sequencing Center for Infectious Disease"/>
            <person name="Wu L."/>
            <person name="Ma J."/>
        </authorList>
    </citation>
    <scope>NUCLEOTIDE SEQUENCE [LARGE SCALE GENOMIC DNA]</scope>
    <source>
        <strain evidence="2 3">JCM 14162</strain>
    </source>
</reference>
<dbReference type="InterPro" id="IPR011990">
    <property type="entry name" value="TPR-like_helical_dom_sf"/>
</dbReference>
<proteinExistence type="predicted"/>
<keyword evidence="1" id="KW-0802">TPR repeat</keyword>
<dbReference type="Gene3D" id="1.25.40.10">
    <property type="entry name" value="Tetratricopeptide repeat domain"/>
    <property type="match status" value="1"/>
</dbReference>
<name>A0ABN1AFY2_9SPHN</name>
<accession>A0ABN1AFY2</accession>
<evidence type="ECO:0000256" key="1">
    <source>
        <dbReference type="PROSITE-ProRule" id="PRU00339"/>
    </source>
</evidence>
<organism evidence="2 3">
    <name type="scientific">Parasphingorhabdus litoris</name>
    <dbReference type="NCBI Taxonomy" id="394733"/>
    <lineage>
        <taxon>Bacteria</taxon>
        <taxon>Pseudomonadati</taxon>
        <taxon>Pseudomonadota</taxon>
        <taxon>Alphaproteobacteria</taxon>
        <taxon>Sphingomonadales</taxon>
        <taxon>Sphingomonadaceae</taxon>
        <taxon>Parasphingorhabdus</taxon>
    </lineage>
</organism>
<keyword evidence="3" id="KW-1185">Reference proteome</keyword>
<comment type="caution">
    <text evidence="2">The sequence shown here is derived from an EMBL/GenBank/DDBJ whole genome shotgun (WGS) entry which is preliminary data.</text>
</comment>
<dbReference type="RefSeq" id="WP_229954998.1">
    <property type="nucleotide sequence ID" value="NZ_BAAAEM010000002.1"/>
</dbReference>
<dbReference type="EMBL" id="BAAAEM010000002">
    <property type="protein sequence ID" value="GAA0475548.1"/>
    <property type="molecule type" value="Genomic_DNA"/>
</dbReference>
<dbReference type="InterPro" id="IPR019734">
    <property type="entry name" value="TPR_rpt"/>
</dbReference>
<protein>
    <recommendedName>
        <fullName evidence="4">Tetratricopeptide repeat protein</fullName>
    </recommendedName>
</protein>
<dbReference type="SUPFAM" id="SSF48452">
    <property type="entry name" value="TPR-like"/>
    <property type="match status" value="1"/>
</dbReference>
<dbReference type="Pfam" id="PF14559">
    <property type="entry name" value="TPR_19"/>
    <property type="match status" value="1"/>
</dbReference>